<comment type="caution">
    <text evidence="1">The sequence shown here is derived from an EMBL/GenBank/DDBJ whole genome shotgun (WGS) entry which is preliminary data.</text>
</comment>
<gene>
    <name evidence="1" type="ORF">BJ212DRAFT_1477174</name>
</gene>
<accession>A0A9P7JHI9</accession>
<evidence type="ECO:0000313" key="1">
    <source>
        <dbReference type="EMBL" id="KAG1822764.1"/>
    </source>
</evidence>
<dbReference type="EMBL" id="JABBWG010000005">
    <property type="protein sequence ID" value="KAG1822764.1"/>
    <property type="molecule type" value="Genomic_DNA"/>
</dbReference>
<protein>
    <submittedName>
        <fullName evidence="1">Uncharacterized protein</fullName>
    </submittedName>
</protein>
<keyword evidence="2" id="KW-1185">Reference proteome</keyword>
<dbReference type="AlphaFoldDB" id="A0A9P7JHI9"/>
<dbReference type="Proteomes" id="UP000807769">
    <property type="component" value="Unassembled WGS sequence"/>
</dbReference>
<evidence type="ECO:0000313" key="2">
    <source>
        <dbReference type="Proteomes" id="UP000807769"/>
    </source>
</evidence>
<dbReference type="RefSeq" id="XP_041197170.1">
    <property type="nucleotide sequence ID" value="XM_041339506.1"/>
</dbReference>
<name>A0A9P7JHI9_9AGAM</name>
<proteinExistence type="predicted"/>
<organism evidence="1 2">
    <name type="scientific">Suillus subaureus</name>
    <dbReference type="NCBI Taxonomy" id="48587"/>
    <lineage>
        <taxon>Eukaryota</taxon>
        <taxon>Fungi</taxon>
        <taxon>Dikarya</taxon>
        <taxon>Basidiomycota</taxon>
        <taxon>Agaricomycotina</taxon>
        <taxon>Agaricomycetes</taxon>
        <taxon>Agaricomycetidae</taxon>
        <taxon>Boletales</taxon>
        <taxon>Suillineae</taxon>
        <taxon>Suillaceae</taxon>
        <taxon>Suillus</taxon>
    </lineage>
</organism>
<sequence length="70" mass="7888">MSKCAASNDDAPIMKCIRIDDGNQTALLADKCAWAILEQFLTMDMTYTQMEEALSSYLGNQYSPNDWKES</sequence>
<reference evidence="1" key="1">
    <citation type="journal article" date="2020" name="New Phytol.">
        <title>Comparative genomics reveals dynamic genome evolution in host specialist ectomycorrhizal fungi.</title>
        <authorList>
            <person name="Lofgren L.A."/>
            <person name="Nguyen N.H."/>
            <person name="Vilgalys R."/>
            <person name="Ruytinx J."/>
            <person name="Liao H.L."/>
            <person name="Branco S."/>
            <person name="Kuo A."/>
            <person name="LaButti K."/>
            <person name="Lipzen A."/>
            <person name="Andreopoulos W."/>
            <person name="Pangilinan J."/>
            <person name="Riley R."/>
            <person name="Hundley H."/>
            <person name="Na H."/>
            <person name="Barry K."/>
            <person name="Grigoriev I.V."/>
            <person name="Stajich J.E."/>
            <person name="Kennedy P.G."/>
        </authorList>
    </citation>
    <scope>NUCLEOTIDE SEQUENCE</scope>
    <source>
        <strain evidence="1">MN1</strain>
    </source>
</reference>
<dbReference type="OrthoDB" id="2691365at2759"/>
<dbReference type="GeneID" id="64633522"/>